<comment type="caution">
    <text evidence="3">The sequence shown here is derived from an EMBL/GenBank/DDBJ whole genome shotgun (WGS) entry which is preliminary data.</text>
</comment>
<dbReference type="InterPro" id="IPR035940">
    <property type="entry name" value="CAP_sf"/>
</dbReference>
<dbReference type="EMBL" id="CAMKVN010004422">
    <property type="protein sequence ID" value="CAI2187031.1"/>
    <property type="molecule type" value="Genomic_DNA"/>
</dbReference>
<feature type="chain" id="PRO_5040974567" evidence="1">
    <location>
        <begin position="25"/>
        <end position="132"/>
    </location>
</feature>
<accession>A0A9W4T086</accession>
<dbReference type="Gene3D" id="3.40.33.10">
    <property type="entry name" value="CAP"/>
    <property type="match status" value="1"/>
</dbReference>
<dbReference type="PANTHER" id="PTHR31157:SF1">
    <property type="entry name" value="SCP DOMAIN-CONTAINING PROTEIN"/>
    <property type="match status" value="1"/>
</dbReference>
<protein>
    <submittedName>
        <fullName evidence="3">16253_t:CDS:1</fullName>
    </submittedName>
</protein>
<evidence type="ECO:0000259" key="2">
    <source>
        <dbReference type="Pfam" id="PF00188"/>
    </source>
</evidence>
<dbReference type="CDD" id="cd05379">
    <property type="entry name" value="CAP_bacterial"/>
    <property type="match status" value="1"/>
</dbReference>
<dbReference type="PANTHER" id="PTHR31157">
    <property type="entry name" value="SCP DOMAIN-CONTAINING PROTEIN"/>
    <property type="match status" value="1"/>
</dbReference>
<keyword evidence="4" id="KW-1185">Reference proteome</keyword>
<proteinExistence type="predicted"/>
<keyword evidence="1" id="KW-0732">Signal</keyword>
<evidence type="ECO:0000313" key="4">
    <source>
        <dbReference type="Proteomes" id="UP001153678"/>
    </source>
</evidence>
<dbReference type="InterPro" id="IPR014044">
    <property type="entry name" value="CAP_dom"/>
</dbReference>
<dbReference type="AlphaFoldDB" id="A0A9W4T086"/>
<feature type="signal peptide" evidence="1">
    <location>
        <begin position="1"/>
        <end position="24"/>
    </location>
</feature>
<dbReference type="OrthoDB" id="568194at2759"/>
<evidence type="ECO:0000313" key="3">
    <source>
        <dbReference type="EMBL" id="CAI2187031.1"/>
    </source>
</evidence>
<sequence>MVAIKLFCAFLIIASVTLVTVVDAFNPQLILQLVNDEPAQTQTNYMVMTQTLTHDNPAGGVGRRVLNTGYIYSFVAENVAVGYSTNQEVGVMNLWMNSPRHRENILNPVFTNLGVAFCGGTYWTQVFASPRE</sequence>
<evidence type="ECO:0000256" key="1">
    <source>
        <dbReference type="SAM" id="SignalP"/>
    </source>
</evidence>
<dbReference type="SUPFAM" id="SSF55797">
    <property type="entry name" value="PR-1-like"/>
    <property type="match status" value="1"/>
</dbReference>
<dbReference type="Pfam" id="PF00188">
    <property type="entry name" value="CAP"/>
    <property type="match status" value="1"/>
</dbReference>
<organism evidence="3 4">
    <name type="scientific">Funneliformis geosporum</name>
    <dbReference type="NCBI Taxonomy" id="1117311"/>
    <lineage>
        <taxon>Eukaryota</taxon>
        <taxon>Fungi</taxon>
        <taxon>Fungi incertae sedis</taxon>
        <taxon>Mucoromycota</taxon>
        <taxon>Glomeromycotina</taxon>
        <taxon>Glomeromycetes</taxon>
        <taxon>Glomerales</taxon>
        <taxon>Glomeraceae</taxon>
        <taxon>Funneliformis</taxon>
    </lineage>
</organism>
<reference evidence="3" key="1">
    <citation type="submission" date="2022-08" db="EMBL/GenBank/DDBJ databases">
        <authorList>
            <person name="Kallberg Y."/>
            <person name="Tangrot J."/>
            <person name="Rosling A."/>
        </authorList>
    </citation>
    <scope>NUCLEOTIDE SEQUENCE</scope>
    <source>
        <strain evidence="3">Wild A</strain>
    </source>
</reference>
<name>A0A9W4T086_9GLOM</name>
<dbReference type="Proteomes" id="UP001153678">
    <property type="component" value="Unassembled WGS sequence"/>
</dbReference>
<gene>
    <name evidence="3" type="ORF">FWILDA_LOCUS12872</name>
</gene>
<feature type="domain" description="SCP" evidence="2">
    <location>
        <begin position="39"/>
        <end position="126"/>
    </location>
</feature>